<accession>A0A366E7Y3</accession>
<dbReference type="FunFam" id="3.90.76.10:FF:000001">
    <property type="entry name" value="Oligopeptide ABC transporter substrate-binding protein"/>
    <property type="match status" value="1"/>
</dbReference>
<evidence type="ECO:0000256" key="5">
    <source>
        <dbReference type="ARBA" id="ARBA00022856"/>
    </source>
</evidence>
<proteinExistence type="inferred from homology"/>
<feature type="chain" id="PRO_5038829685" evidence="9">
    <location>
        <begin position="24"/>
        <end position="558"/>
    </location>
</feature>
<dbReference type="RefSeq" id="WP_079709161.1">
    <property type="nucleotide sequence ID" value="NZ_BAABQN010000005.1"/>
</dbReference>
<keyword evidence="7" id="KW-0449">Lipoprotein</keyword>
<protein>
    <submittedName>
        <fullName evidence="11">Oligopeptide transport system substrate-binding protein</fullName>
    </submittedName>
</protein>
<dbReference type="Gene3D" id="3.40.190.10">
    <property type="entry name" value="Periplasmic binding protein-like II"/>
    <property type="match status" value="1"/>
</dbReference>
<comment type="similarity">
    <text evidence="2">Belongs to the bacterial solute-binding protein 5 family.</text>
</comment>
<gene>
    <name evidence="11" type="ORF">DES48_10545</name>
</gene>
<evidence type="ECO:0000256" key="6">
    <source>
        <dbReference type="ARBA" id="ARBA00023139"/>
    </source>
</evidence>
<evidence type="ECO:0000313" key="11">
    <source>
        <dbReference type="EMBL" id="RBO98195.1"/>
    </source>
</evidence>
<evidence type="ECO:0000256" key="4">
    <source>
        <dbReference type="ARBA" id="ARBA00022729"/>
    </source>
</evidence>
<dbReference type="Pfam" id="PF00496">
    <property type="entry name" value="SBP_bac_5"/>
    <property type="match status" value="1"/>
</dbReference>
<dbReference type="FunFam" id="3.10.105.10:FF:000001">
    <property type="entry name" value="Oligopeptide ABC transporter, oligopeptide-binding protein"/>
    <property type="match status" value="1"/>
</dbReference>
<dbReference type="PANTHER" id="PTHR30290:SF10">
    <property type="entry name" value="PERIPLASMIC OLIGOPEPTIDE-BINDING PROTEIN-RELATED"/>
    <property type="match status" value="1"/>
</dbReference>
<organism evidence="11 12">
    <name type="scientific">Paraliobacillus ryukyuensis</name>
    <dbReference type="NCBI Taxonomy" id="200904"/>
    <lineage>
        <taxon>Bacteria</taxon>
        <taxon>Bacillati</taxon>
        <taxon>Bacillota</taxon>
        <taxon>Bacilli</taxon>
        <taxon>Bacillales</taxon>
        <taxon>Bacillaceae</taxon>
        <taxon>Paraliobacillus</taxon>
    </lineage>
</organism>
<evidence type="ECO:0000313" key="12">
    <source>
        <dbReference type="Proteomes" id="UP000252254"/>
    </source>
</evidence>
<dbReference type="CDD" id="cd08504">
    <property type="entry name" value="PBP2_OppA"/>
    <property type="match status" value="1"/>
</dbReference>
<evidence type="ECO:0000256" key="3">
    <source>
        <dbReference type="ARBA" id="ARBA00022448"/>
    </source>
</evidence>
<keyword evidence="3" id="KW-0813">Transport</keyword>
<dbReference type="GO" id="GO:0030288">
    <property type="term" value="C:outer membrane-bounded periplasmic space"/>
    <property type="evidence" value="ECO:0007669"/>
    <property type="project" value="UniProtKB-ARBA"/>
</dbReference>
<dbReference type="AlphaFoldDB" id="A0A366E7Y3"/>
<dbReference type="Gene3D" id="3.90.76.10">
    <property type="entry name" value="Dipeptide-binding Protein, Domain 1"/>
    <property type="match status" value="1"/>
</dbReference>
<feature type="compositionally biased region" description="Acidic residues" evidence="8">
    <location>
        <begin position="26"/>
        <end position="45"/>
    </location>
</feature>
<dbReference type="OrthoDB" id="9801912at2"/>
<reference evidence="11 12" key="1">
    <citation type="submission" date="2018-06" db="EMBL/GenBank/DDBJ databases">
        <title>Genomic Encyclopedia of Type Strains, Phase IV (KMG-IV): sequencing the most valuable type-strain genomes for metagenomic binning, comparative biology and taxonomic classification.</title>
        <authorList>
            <person name="Goeker M."/>
        </authorList>
    </citation>
    <scope>NUCLEOTIDE SEQUENCE [LARGE SCALE GENOMIC DNA]</scope>
    <source>
        <strain evidence="11 12">DSM 15140</strain>
    </source>
</reference>
<dbReference type="InterPro" id="IPR039424">
    <property type="entry name" value="SBP_5"/>
</dbReference>
<comment type="caution">
    <text evidence="11">The sequence shown here is derived from an EMBL/GenBank/DDBJ whole genome shotgun (WGS) entry which is preliminary data.</text>
</comment>
<dbReference type="GO" id="GO:0043190">
    <property type="term" value="C:ATP-binding cassette (ABC) transporter complex"/>
    <property type="evidence" value="ECO:0007669"/>
    <property type="project" value="InterPro"/>
</dbReference>
<sequence length="558" mass="62305">MKKSNWLLLVFGLVLTLFLAACSGGDDSDSSSEGSDSEGNAEESSAEQVLNLIEVDEIPSMDPSMATDAIAFQWLGATMEGLYRLGENGEVKPGIATDHEVSEDSLTWTFNLREDATWSNGDPVTAHDFVYSWRRAVDPDTGSSYGPYMMGGVIKNATAINQGEMDVEELGVKAEDDYTLVVELENPTPYFESLATFGTYLPLNQAFVEEQGDQFALEADTILYNGPFTMTEWNHNQNFVIEKNPDYWDADSVDLEKINLDIVKDTSTAVNMYETGEIDRVGLSAEYVDQYAGDERMRVIEEPTLFYLKMNQTRSEALANLNVRKAIQLAIDKQGYTDVILNNGSVVAGGLVPANFVNHPETGEDFREINGDLVPVVDKEKAKEYWNKALEELGTDSVEIEMLGDDGESAEKTAEYFQEQLQSTLPGLTIKIKSVPFQERIRLNEEMDYDLQVSGWGPDYIDPLTFMNLFVTDGPNNNMGYSNEKYDELIASTSGELAQDPAARWDAFLEAEKILIQEDAAISPLYQRARTQLWDQDIQGVIVNPAGPQYEYKWAHIE</sequence>
<dbReference type="STRING" id="200904.GCA_900168775_01252"/>
<evidence type="ECO:0000259" key="10">
    <source>
        <dbReference type="Pfam" id="PF00496"/>
    </source>
</evidence>
<dbReference type="InterPro" id="IPR030678">
    <property type="entry name" value="Peptide/Ni-bd"/>
</dbReference>
<evidence type="ECO:0000256" key="8">
    <source>
        <dbReference type="SAM" id="MobiDB-lite"/>
    </source>
</evidence>
<keyword evidence="4 9" id="KW-0732">Signal</keyword>
<dbReference type="PROSITE" id="PS51257">
    <property type="entry name" value="PROKAR_LIPOPROTEIN"/>
    <property type="match status" value="1"/>
</dbReference>
<comment type="subcellular location">
    <subcellularLocation>
        <location evidence="1">Cell membrane</location>
        <topology evidence="1">Lipid-anchor</topology>
    </subcellularLocation>
</comment>
<keyword evidence="5" id="KW-0571">Peptide transport</keyword>
<dbReference type="EMBL" id="QNRI01000005">
    <property type="protein sequence ID" value="RBO98195.1"/>
    <property type="molecule type" value="Genomic_DNA"/>
</dbReference>
<keyword evidence="12" id="KW-1185">Reference proteome</keyword>
<feature type="region of interest" description="Disordered" evidence="8">
    <location>
        <begin position="26"/>
        <end position="46"/>
    </location>
</feature>
<dbReference type="InterPro" id="IPR000914">
    <property type="entry name" value="SBP_5_dom"/>
</dbReference>
<name>A0A366E7Y3_9BACI</name>
<evidence type="ECO:0000256" key="9">
    <source>
        <dbReference type="SAM" id="SignalP"/>
    </source>
</evidence>
<dbReference type="Gene3D" id="3.10.105.10">
    <property type="entry name" value="Dipeptide-binding Protein, Domain 3"/>
    <property type="match status" value="1"/>
</dbReference>
<keyword evidence="5" id="KW-0653">Protein transport</keyword>
<dbReference type="GO" id="GO:0015833">
    <property type="term" value="P:peptide transport"/>
    <property type="evidence" value="ECO:0007669"/>
    <property type="project" value="UniProtKB-KW"/>
</dbReference>
<evidence type="ECO:0000256" key="2">
    <source>
        <dbReference type="ARBA" id="ARBA00005695"/>
    </source>
</evidence>
<keyword evidence="6" id="KW-0564">Palmitate</keyword>
<dbReference type="GO" id="GO:1904680">
    <property type="term" value="F:peptide transmembrane transporter activity"/>
    <property type="evidence" value="ECO:0007669"/>
    <property type="project" value="TreeGrafter"/>
</dbReference>
<evidence type="ECO:0000256" key="1">
    <source>
        <dbReference type="ARBA" id="ARBA00004193"/>
    </source>
</evidence>
<dbReference type="PIRSF" id="PIRSF002741">
    <property type="entry name" value="MppA"/>
    <property type="match status" value="1"/>
</dbReference>
<dbReference type="PANTHER" id="PTHR30290">
    <property type="entry name" value="PERIPLASMIC BINDING COMPONENT OF ABC TRANSPORTER"/>
    <property type="match status" value="1"/>
</dbReference>
<dbReference type="SUPFAM" id="SSF53850">
    <property type="entry name" value="Periplasmic binding protein-like II"/>
    <property type="match status" value="1"/>
</dbReference>
<evidence type="ECO:0000256" key="7">
    <source>
        <dbReference type="ARBA" id="ARBA00023288"/>
    </source>
</evidence>
<feature type="domain" description="Solute-binding protein family 5" evidence="10">
    <location>
        <begin position="90"/>
        <end position="477"/>
    </location>
</feature>
<dbReference type="Proteomes" id="UP000252254">
    <property type="component" value="Unassembled WGS sequence"/>
</dbReference>
<feature type="signal peptide" evidence="9">
    <location>
        <begin position="1"/>
        <end position="23"/>
    </location>
</feature>